<dbReference type="EMBL" id="GGFM01010748">
    <property type="protein sequence ID" value="MBW31499.1"/>
    <property type="molecule type" value="Transcribed_RNA"/>
</dbReference>
<protein>
    <submittedName>
        <fullName evidence="2">Putative secreted peptide</fullName>
    </submittedName>
</protein>
<keyword evidence="1" id="KW-0812">Transmembrane</keyword>
<sequence length="155" mass="16429">MISSFFGCWLRFICLIATSIPVELSIAVYTVPDAPWPIFSILLYFRFGSPTLTIVRSFSRISSSDIFFFFKLAARCCVAVVVVVVVLRLLVPLLPTDGGGATIDVPVGSPSIPLLTVGAAVPAPAPAAAATTTLIPLLAVVGGIAWPLPWCCCCW</sequence>
<reference evidence="2" key="1">
    <citation type="submission" date="2018-01" db="EMBL/GenBank/DDBJ databases">
        <title>An insight into the sialome of Amazonian anophelines.</title>
        <authorList>
            <person name="Ribeiro J.M."/>
            <person name="Scarpassa V."/>
            <person name="Calvo E."/>
        </authorList>
    </citation>
    <scope>NUCLEOTIDE SEQUENCE</scope>
    <source>
        <tissue evidence="2">Salivary glands</tissue>
    </source>
</reference>
<keyword evidence="1" id="KW-1133">Transmembrane helix</keyword>
<keyword evidence="1" id="KW-0472">Membrane</keyword>
<name>A0A2M3ZSI9_9DIPT</name>
<organism evidence="2">
    <name type="scientific">Anopheles braziliensis</name>
    <dbReference type="NCBI Taxonomy" id="58242"/>
    <lineage>
        <taxon>Eukaryota</taxon>
        <taxon>Metazoa</taxon>
        <taxon>Ecdysozoa</taxon>
        <taxon>Arthropoda</taxon>
        <taxon>Hexapoda</taxon>
        <taxon>Insecta</taxon>
        <taxon>Pterygota</taxon>
        <taxon>Neoptera</taxon>
        <taxon>Endopterygota</taxon>
        <taxon>Diptera</taxon>
        <taxon>Nematocera</taxon>
        <taxon>Culicoidea</taxon>
        <taxon>Culicidae</taxon>
        <taxon>Anophelinae</taxon>
        <taxon>Anopheles</taxon>
    </lineage>
</organism>
<dbReference type="AlphaFoldDB" id="A0A2M3ZSI9"/>
<feature type="transmembrane region" description="Helical" evidence="1">
    <location>
        <begin position="12"/>
        <end position="30"/>
    </location>
</feature>
<evidence type="ECO:0000256" key="1">
    <source>
        <dbReference type="SAM" id="Phobius"/>
    </source>
</evidence>
<feature type="transmembrane region" description="Helical" evidence="1">
    <location>
        <begin position="36"/>
        <end position="55"/>
    </location>
</feature>
<feature type="transmembrane region" description="Helical" evidence="1">
    <location>
        <begin position="67"/>
        <end position="91"/>
    </location>
</feature>
<evidence type="ECO:0000313" key="2">
    <source>
        <dbReference type="EMBL" id="MBW31499.1"/>
    </source>
</evidence>
<accession>A0A2M3ZSI9</accession>
<proteinExistence type="predicted"/>